<feature type="domain" description="FAD/NAD(P)-binding" evidence="1">
    <location>
        <begin position="78"/>
        <end position="308"/>
    </location>
</feature>
<accession>J6ELB0</accession>
<proteinExistence type="predicted"/>
<dbReference type="PANTHER" id="PTHR43735:SF11">
    <property type="entry name" value="HYPOTHETICAL OXIDOREDUCTASE (EUROFUNG)"/>
    <property type="match status" value="1"/>
</dbReference>
<dbReference type="GO" id="GO:0005737">
    <property type="term" value="C:cytoplasm"/>
    <property type="evidence" value="ECO:0007669"/>
    <property type="project" value="TreeGrafter"/>
</dbReference>
<evidence type="ECO:0000313" key="3">
    <source>
        <dbReference type="Proteomes" id="UP000002748"/>
    </source>
</evidence>
<dbReference type="GO" id="GO:0050660">
    <property type="term" value="F:flavin adenine dinucleotide binding"/>
    <property type="evidence" value="ECO:0007669"/>
    <property type="project" value="TreeGrafter"/>
</dbReference>
<dbReference type="RefSeq" id="XP_014176201.1">
    <property type="nucleotide sequence ID" value="XM_014320726.1"/>
</dbReference>
<dbReference type="EMBL" id="ALBS01000339">
    <property type="protein sequence ID" value="EJT45044.1"/>
    <property type="molecule type" value="Genomic_DNA"/>
</dbReference>
<evidence type="ECO:0000259" key="1">
    <source>
        <dbReference type="Pfam" id="PF07992"/>
    </source>
</evidence>
<dbReference type="PRINTS" id="PR00368">
    <property type="entry name" value="FADPNR"/>
</dbReference>
<dbReference type="InterPro" id="IPR023753">
    <property type="entry name" value="FAD/NAD-binding_dom"/>
</dbReference>
<dbReference type="GeneID" id="25990088"/>
<dbReference type="PANTHER" id="PTHR43735">
    <property type="entry name" value="APOPTOSIS-INDUCING FACTOR 1"/>
    <property type="match status" value="1"/>
</dbReference>
<dbReference type="HOGENOM" id="CLU_019845_0_1_1"/>
<dbReference type="Gene3D" id="3.50.50.100">
    <property type="match status" value="1"/>
</dbReference>
<comment type="caution">
    <text evidence="2">The sequence shown here is derived from an EMBL/GenBank/DDBJ whole genome shotgun (WGS) entry which is preliminary data.</text>
</comment>
<dbReference type="VEuPathDB" id="FungiDB:A1Q1_06576"/>
<dbReference type="OrthoDB" id="202203at2759"/>
<dbReference type="Proteomes" id="UP000002748">
    <property type="component" value="Unassembled WGS sequence"/>
</dbReference>
<reference evidence="2 3" key="1">
    <citation type="journal article" date="2012" name="Eukaryot. Cell">
        <title>Draft genome sequence of CBS 2479, the standard type strain of Trichosporon asahii.</title>
        <authorList>
            <person name="Yang R.Y."/>
            <person name="Li H.T."/>
            <person name="Zhu H."/>
            <person name="Zhou G.P."/>
            <person name="Wang M."/>
            <person name="Wang L."/>
        </authorList>
    </citation>
    <scope>NUCLEOTIDE SEQUENCE [LARGE SCALE GENOMIC DNA]</scope>
    <source>
        <strain evidence="3">ATCC 90039 / CBS 2479 / JCM 2466 / KCTC 7840 / NCYC 2677 / UAMH 7654</strain>
    </source>
</reference>
<dbReference type="InterPro" id="IPR036188">
    <property type="entry name" value="FAD/NAD-bd_sf"/>
</dbReference>
<sequence>MVTVIKNVVVVGGSYVGIELAAILPTGYRVLLVEPHSHFHHLFAFVSTSPRRITNRKPRFAVLPSHEHKAFIPYRVFENNLNAVVRAKALEVHPDHVVLDRSWEGSTQLPFSYLAIATGTRLTPPGTMVSEDKLPSVKYFQEYQNRVIAASSIVIIGGGAVGVQMATDLKELYPSKKVTLVQSRDRVMPKFHPKFNELIMERFAELGVDVITGNRVVVPEGGFPSDGSTFAVKLKDGREIETQLVIPATGQSANNELVRTLPDQINPENGFIRVQPTLQLKDYPNIFAVGDIADTGAHKAARPGMAQAAAVAKNIRSLIDGNKPTEKYTVSPAGIHLTLGLNIVFRNPAAEGEEPSFTWRDE</sequence>
<dbReference type="PRINTS" id="PR00411">
    <property type="entry name" value="PNDRDTASEI"/>
</dbReference>
<gene>
    <name evidence="2" type="ORF">A1Q1_06576</name>
</gene>
<evidence type="ECO:0000313" key="2">
    <source>
        <dbReference type="EMBL" id="EJT45044.1"/>
    </source>
</evidence>
<dbReference type="GO" id="GO:0004174">
    <property type="term" value="F:electron-transferring-flavoprotein dehydrogenase activity"/>
    <property type="evidence" value="ECO:0007669"/>
    <property type="project" value="TreeGrafter"/>
</dbReference>
<protein>
    <submittedName>
        <fullName evidence="2">Oxidoreductase</fullName>
    </submittedName>
</protein>
<dbReference type="KEGG" id="tasa:A1Q1_06576"/>
<name>J6ELB0_TRIAS</name>
<dbReference type="Pfam" id="PF07992">
    <property type="entry name" value="Pyr_redox_2"/>
    <property type="match status" value="1"/>
</dbReference>
<dbReference type="SUPFAM" id="SSF51905">
    <property type="entry name" value="FAD/NAD(P)-binding domain"/>
    <property type="match status" value="1"/>
</dbReference>
<dbReference type="AlphaFoldDB" id="J6ELB0"/>
<organism evidence="2 3">
    <name type="scientific">Trichosporon asahii var. asahii (strain ATCC 90039 / CBS 2479 / JCM 2466 / KCTC 7840 / NBRC 103889/ NCYC 2677 / UAMH 7654)</name>
    <name type="common">Yeast</name>
    <dbReference type="NCBI Taxonomy" id="1186058"/>
    <lineage>
        <taxon>Eukaryota</taxon>
        <taxon>Fungi</taxon>
        <taxon>Dikarya</taxon>
        <taxon>Basidiomycota</taxon>
        <taxon>Agaricomycotina</taxon>
        <taxon>Tremellomycetes</taxon>
        <taxon>Trichosporonales</taxon>
        <taxon>Trichosporonaceae</taxon>
        <taxon>Trichosporon</taxon>
    </lineage>
</organism>